<dbReference type="AlphaFoldDB" id="A0AAN6Y869"/>
<reference evidence="1" key="2">
    <citation type="submission" date="2023-05" db="EMBL/GenBank/DDBJ databases">
        <authorList>
            <consortium name="Lawrence Berkeley National Laboratory"/>
            <person name="Steindorff A."/>
            <person name="Hensen N."/>
            <person name="Bonometti L."/>
            <person name="Westerberg I."/>
            <person name="Brannstrom I.O."/>
            <person name="Guillou S."/>
            <person name="Cros-Aarteil S."/>
            <person name="Calhoun S."/>
            <person name="Haridas S."/>
            <person name="Kuo A."/>
            <person name="Mondo S."/>
            <person name="Pangilinan J."/>
            <person name="Riley R."/>
            <person name="Labutti K."/>
            <person name="Andreopoulos B."/>
            <person name="Lipzen A."/>
            <person name="Chen C."/>
            <person name="Yanf M."/>
            <person name="Daum C."/>
            <person name="Ng V."/>
            <person name="Clum A."/>
            <person name="Ohm R."/>
            <person name="Martin F."/>
            <person name="Silar P."/>
            <person name="Natvig D."/>
            <person name="Lalanne C."/>
            <person name="Gautier V."/>
            <person name="Ament-Velasquez S.L."/>
            <person name="Kruys A."/>
            <person name="Hutchinson M.I."/>
            <person name="Powell A.J."/>
            <person name="Barry K."/>
            <person name="Miller A.N."/>
            <person name="Grigoriev I.V."/>
            <person name="Debuchy R."/>
            <person name="Gladieux P."/>
            <person name="Thoren M.H."/>
            <person name="Johannesson H."/>
        </authorList>
    </citation>
    <scope>NUCLEOTIDE SEQUENCE</scope>
    <source>
        <strain evidence="1">PSN293</strain>
    </source>
</reference>
<dbReference type="EMBL" id="MU858104">
    <property type="protein sequence ID" value="KAK4213720.1"/>
    <property type="molecule type" value="Genomic_DNA"/>
</dbReference>
<gene>
    <name evidence="1" type="ORF">QBC37DRAFT_400244</name>
</gene>
<protein>
    <submittedName>
        <fullName evidence="1">Uncharacterized protein</fullName>
    </submittedName>
</protein>
<dbReference type="Proteomes" id="UP001301769">
    <property type="component" value="Unassembled WGS sequence"/>
</dbReference>
<reference evidence="1" key="1">
    <citation type="journal article" date="2023" name="Mol. Phylogenet. Evol.">
        <title>Genome-scale phylogeny and comparative genomics of the fungal order Sordariales.</title>
        <authorList>
            <person name="Hensen N."/>
            <person name="Bonometti L."/>
            <person name="Westerberg I."/>
            <person name="Brannstrom I.O."/>
            <person name="Guillou S."/>
            <person name="Cros-Aarteil S."/>
            <person name="Calhoun S."/>
            <person name="Haridas S."/>
            <person name="Kuo A."/>
            <person name="Mondo S."/>
            <person name="Pangilinan J."/>
            <person name="Riley R."/>
            <person name="LaButti K."/>
            <person name="Andreopoulos B."/>
            <person name="Lipzen A."/>
            <person name="Chen C."/>
            <person name="Yan M."/>
            <person name="Daum C."/>
            <person name="Ng V."/>
            <person name="Clum A."/>
            <person name="Steindorff A."/>
            <person name="Ohm R.A."/>
            <person name="Martin F."/>
            <person name="Silar P."/>
            <person name="Natvig D.O."/>
            <person name="Lalanne C."/>
            <person name="Gautier V."/>
            <person name="Ament-Velasquez S.L."/>
            <person name="Kruys A."/>
            <person name="Hutchinson M.I."/>
            <person name="Powell A.J."/>
            <person name="Barry K."/>
            <person name="Miller A.N."/>
            <person name="Grigoriev I.V."/>
            <person name="Debuchy R."/>
            <person name="Gladieux P."/>
            <person name="Hiltunen Thoren M."/>
            <person name="Johannesson H."/>
        </authorList>
    </citation>
    <scope>NUCLEOTIDE SEQUENCE</scope>
    <source>
        <strain evidence="1">PSN293</strain>
    </source>
</reference>
<sequence>MAKVRATTWFYFHQDTPLSVCTGFCNSRKTTKLQNYGSLTYQDPRLSYGVTAQKDTDLPKYVSFIHSVFHRRPGTVEYEPYNKHVIEATQVIPSQHIPFYAPCHLTPGPDWIDGGTYFIRNRRQPKIYWGVLPRGPTYRNRLICATYSNKTKFKIALDREELSQAMIETQGRLILTNTDIVTVNVVWESAPDSVALPGDESYVGLLDTHPDFRSIPKLGLVDRKCTWVFGDLLCNMVGEVYLPSVGACGLGKMTQGGHDEWELC</sequence>
<accession>A0AAN6Y869</accession>
<keyword evidence="2" id="KW-1185">Reference proteome</keyword>
<evidence type="ECO:0000313" key="1">
    <source>
        <dbReference type="EMBL" id="KAK4213720.1"/>
    </source>
</evidence>
<comment type="caution">
    <text evidence="1">The sequence shown here is derived from an EMBL/GenBank/DDBJ whole genome shotgun (WGS) entry which is preliminary data.</text>
</comment>
<organism evidence="1 2">
    <name type="scientific">Rhypophila decipiens</name>
    <dbReference type="NCBI Taxonomy" id="261697"/>
    <lineage>
        <taxon>Eukaryota</taxon>
        <taxon>Fungi</taxon>
        <taxon>Dikarya</taxon>
        <taxon>Ascomycota</taxon>
        <taxon>Pezizomycotina</taxon>
        <taxon>Sordariomycetes</taxon>
        <taxon>Sordariomycetidae</taxon>
        <taxon>Sordariales</taxon>
        <taxon>Naviculisporaceae</taxon>
        <taxon>Rhypophila</taxon>
    </lineage>
</organism>
<name>A0AAN6Y869_9PEZI</name>
<evidence type="ECO:0000313" key="2">
    <source>
        <dbReference type="Proteomes" id="UP001301769"/>
    </source>
</evidence>
<proteinExistence type="predicted"/>